<evidence type="ECO:0000313" key="2">
    <source>
        <dbReference type="Proteomes" id="UP000007115"/>
    </source>
</evidence>
<sequence length="107" mass="11798">MVKLHEIIESVAADDINVIDVNSESGLCIAAWDLEADFIFWVSGDGSVWGAHGYSGHQKFPWTKFLGPRSLLRQPGLLTALLDCASFDKNTEARRDWHCHGLTLTAG</sequence>
<evidence type="ECO:0000313" key="1">
    <source>
        <dbReference type="EMBL" id="EHK21165.1"/>
    </source>
</evidence>
<dbReference type="Proteomes" id="UP000007115">
    <property type="component" value="Unassembled WGS sequence"/>
</dbReference>
<dbReference type="HOGENOM" id="CLU_2210424_0_0_1"/>
<organism evidence="1 2">
    <name type="scientific">Hypocrea virens (strain Gv29-8 / FGSC 10586)</name>
    <name type="common">Gliocladium virens</name>
    <name type="synonym">Trichoderma virens</name>
    <dbReference type="NCBI Taxonomy" id="413071"/>
    <lineage>
        <taxon>Eukaryota</taxon>
        <taxon>Fungi</taxon>
        <taxon>Dikarya</taxon>
        <taxon>Ascomycota</taxon>
        <taxon>Pezizomycotina</taxon>
        <taxon>Sordariomycetes</taxon>
        <taxon>Hypocreomycetidae</taxon>
        <taxon>Hypocreales</taxon>
        <taxon>Hypocreaceae</taxon>
        <taxon>Trichoderma</taxon>
    </lineage>
</organism>
<proteinExistence type="predicted"/>
<accession>G9MWJ8</accession>
<keyword evidence="2" id="KW-1185">Reference proteome</keyword>
<dbReference type="GeneID" id="25791750"/>
<dbReference type="VEuPathDB" id="FungiDB:TRIVIDRAFT_223252"/>
<name>G9MWJ8_HYPVG</name>
<dbReference type="RefSeq" id="XP_013955359.1">
    <property type="nucleotide sequence ID" value="XM_014099884.1"/>
</dbReference>
<gene>
    <name evidence="1" type="ORF">TRIVIDRAFT_223252</name>
</gene>
<dbReference type="EMBL" id="ABDF02000074">
    <property type="protein sequence ID" value="EHK21165.1"/>
    <property type="molecule type" value="Genomic_DNA"/>
</dbReference>
<comment type="caution">
    <text evidence="1">The sequence shown here is derived from an EMBL/GenBank/DDBJ whole genome shotgun (WGS) entry which is preliminary data.</text>
</comment>
<dbReference type="AlphaFoldDB" id="G9MWJ8"/>
<protein>
    <submittedName>
        <fullName evidence="1">Uncharacterized protein</fullName>
    </submittedName>
</protein>
<dbReference type="InParanoid" id="G9MWJ8"/>
<reference evidence="1 2" key="1">
    <citation type="journal article" date="2011" name="Genome Biol.">
        <title>Comparative genome sequence analysis underscores mycoparasitism as the ancestral life style of Trichoderma.</title>
        <authorList>
            <person name="Kubicek C.P."/>
            <person name="Herrera-Estrella A."/>
            <person name="Seidl-Seiboth V."/>
            <person name="Martinez D.A."/>
            <person name="Druzhinina I.S."/>
            <person name="Thon M."/>
            <person name="Zeilinger S."/>
            <person name="Casas-Flores S."/>
            <person name="Horwitz B.A."/>
            <person name="Mukherjee P.K."/>
            <person name="Mukherjee M."/>
            <person name="Kredics L."/>
            <person name="Alcaraz L.D."/>
            <person name="Aerts A."/>
            <person name="Antal Z."/>
            <person name="Atanasova L."/>
            <person name="Cervantes-Badillo M.G."/>
            <person name="Challacombe J."/>
            <person name="Chertkov O."/>
            <person name="McCluskey K."/>
            <person name="Coulpier F."/>
            <person name="Deshpande N."/>
            <person name="von Doehren H."/>
            <person name="Ebbole D.J."/>
            <person name="Esquivel-Naranjo E.U."/>
            <person name="Fekete E."/>
            <person name="Flipphi M."/>
            <person name="Glaser F."/>
            <person name="Gomez-Rodriguez E.Y."/>
            <person name="Gruber S."/>
            <person name="Han C."/>
            <person name="Henrissat B."/>
            <person name="Hermosa R."/>
            <person name="Hernandez-Onate M."/>
            <person name="Karaffa L."/>
            <person name="Kosti I."/>
            <person name="Le Crom S."/>
            <person name="Lindquist E."/>
            <person name="Lucas S."/>
            <person name="Luebeck M."/>
            <person name="Luebeck P.S."/>
            <person name="Margeot A."/>
            <person name="Metz B."/>
            <person name="Misra M."/>
            <person name="Nevalainen H."/>
            <person name="Omann M."/>
            <person name="Packer N."/>
            <person name="Perrone G."/>
            <person name="Uresti-Rivera E.E."/>
            <person name="Salamov A."/>
            <person name="Schmoll M."/>
            <person name="Seiboth B."/>
            <person name="Shapiro H."/>
            <person name="Sukno S."/>
            <person name="Tamayo-Ramos J.A."/>
            <person name="Tisch D."/>
            <person name="Wiest A."/>
            <person name="Wilkinson H.H."/>
            <person name="Zhang M."/>
            <person name="Coutinho P.M."/>
            <person name="Kenerley C.M."/>
            <person name="Monte E."/>
            <person name="Baker S.E."/>
            <person name="Grigoriev I.V."/>
        </authorList>
    </citation>
    <scope>NUCLEOTIDE SEQUENCE [LARGE SCALE GENOMIC DNA]</scope>
    <source>
        <strain evidence="2">Gv29-8 / FGSC 10586</strain>
    </source>
</reference>